<feature type="transmembrane region" description="Helical" evidence="7">
    <location>
        <begin position="97"/>
        <end position="121"/>
    </location>
</feature>
<feature type="transmembrane region" description="Helical" evidence="7">
    <location>
        <begin position="213"/>
        <end position="231"/>
    </location>
</feature>
<comment type="caution">
    <text evidence="8">The sequence shown here is derived from an EMBL/GenBank/DDBJ whole genome shotgun (WGS) entry which is preliminary data.</text>
</comment>
<dbReference type="GO" id="GO:0008961">
    <property type="term" value="F:phosphatidylglycerol-prolipoprotein diacylglyceryl transferase activity"/>
    <property type="evidence" value="ECO:0007669"/>
    <property type="project" value="InterPro"/>
</dbReference>
<dbReference type="GO" id="GO:0042158">
    <property type="term" value="P:lipoprotein biosynthetic process"/>
    <property type="evidence" value="ECO:0007669"/>
    <property type="project" value="InterPro"/>
</dbReference>
<feature type="transmembrane region" description="Helical" evidence="7">
    <location>
        <begin position="65"/>
        <end position="85"/>
    </location>
</feature>
<evidence type="ECO:0000256" key="6">
    <source>
        <dbReference type="ARBA" id="ARBA00023136"/>
    </source>
</evidence>
<evidence type="ECO:0000256" key="7">
    <source>
        <dbReference type="SAM" id="Phobius"/>
    </source>
</evidence>
<accession>A0A7I9VSK9</accession>
<evidence type="ECO:0000256" key="3">
    <source>
        <dbReference type="ARBA" id="ARBA00022679"/>
    </source>
</evidence>
<protein>
    <recommendedName>
        <fullName evidence="10">Prolipoprotein diacylglyceryl transferase</fullName>
    </recommendedName>
</protein>
<dbReference type="EMBL" id="BJTG01000010">
    <property type="protein sequence ID" value="GEJ59069.1"/>
    <property type="molecule type" value="Genomic_DNA"/>
</dbReference>
<name>A0A7I9VSK9_9BACT</name>
<proteinExistence type="inferred from homology"/>
<evidence type="ECO:0008006" key="10">
    <source>
        <dbReference type="Google" id="ProtNLM"/>
    </source>
</evidence>
<dbReference type="AlphaFoldDB" id="A0A7I9VSK9"/>
<evidence type="ECO:0000256" key="5">
    <source>
        <dbReference type="ARBA" id="ARBA00022989"/>
    </source>
</evidence>
<dbReference type="Proteomes" id="UP000503640">
    <property type="component" value="Unassembled WGS sequence"/>
</dbReference>
<feature type="transmembrane region" description="Helical" evidence="7">
    <location>
        <begin position="133"/>
        <end position="153"/>
    </location>
</feature>
<reference evidence="9" key="1">
    <citation type="journal article" date="2020" name="Appl. Environ. Microbiol.">
        <title>Diazotrophic Anaeromyxobacter Isolates from Soils.</title>
        <authorList>
            <person name="Masuda Y."/>
            <person name="Yamanaka H."/>
            <person name="Xu Z.X."/>
            <person name="Shiratori Y."/>
            <person name="Aono T."/>
            <person name="Amachi S."/>
            <person name="Senoo K."/>
            <person name="Itoh H."/>
        </authorList>
    </citation>
    <scope>NUCLEOTIDE SEQUENCE [LARGE SCALE GENOMIC DNA]</scope>
    <source>
        <strain evidence="9">R267</strain>
    </source>
</reference>
<dbReference type="InterPro" id="IPR001640">
    <property type="entry name" value="Lgt"/>
</dbReference>
<feature type="transmembrane region" description="Helical" evidence="7">
    <location>
        <begin position="243"/>
        <end position="262"/>
    </location>
</feature>
<dbReference type="GO" id="GO:0005886">
    <property type="term" value="C:plasma membrane"/>
    <property type="evidence" value="ECO:0007669"/>
    <property type="project" value="InterPro"/>
</dbReference>
<dbReference type="PANTHER" id="PTHR30589">
    <property type="entry name" value="PROLIPOPROTEIN DIACYLGLYCERYL TRANSFERASE"/>
    <property type="match status" value="1"/>
</dbReference>
<keyword evidence="3" id="KW-0808">Transferase</keyword>
<evidence type="ECO:0000256" key="1">
    <source>
        <dbReference type="ARBA" id="ARBA00007150"/>
    </source>
</evidence>
<dbReference type="Pfam" id="PF01790">
    <property type="entry name" value="LGT"/>
    <property type="match status" value="1"/>
</dbReference>
<evidence type="ECO:0000313" key="9">
    <source>
        <dbReference type="Proteomes" id="UP000503640"/>
    </source>
</evidence>
<gene>
    <name evidence="8" type="ORF">AMYX_38100</name>
</gene>
<organism evidence="8 9">
    <name type="scientific">Anaeromyxobacter diazotrophicus</name>
    <dbReference type="NCBI Taxonomy" id="2590199"/>
    <lineage>
        <taxon>Bacteria</taxon>
        <taxon>Pseudomonadati</taxon>
        <taxon>Myxococcota</taxon>
        <taxon>Myxococcia</taxon>
        <taxon>Myxococcales</taxon>
        <taxon>Cystobacterineae</taxon>
        <taxon>Anaeromyxobacteraceae</taxon>
        <taxon>Anaeromyxobacter</taxon>
    </lineage>
</organism>
<keyword evidence="5 7" id="KW-1133">Transmembrane helix</keyword>
<comment type="similarity">
    <text evidence="1">Belongs to the Lgt family.</text>
</comment>
<feature type="transmembrane region" description="Helical" evidence="7">
    <location>
        <begin position="28"/>
        <end position="45"/>
    </location>
</feature>
<keyword evidence="4 7" id="KW-0812">Transmembrane</keyword>
<feature type="transmembrane region" description="Helical" evidence="7">
    <location>
        <begin position="185"/>
        <end position="203"/>
    </location>
</feature>
<keyword evidence="6 7" id="KW-0472">Membrane</keyword>
<evidence type="ECO:0000313" key="8">
    <source>
        <dbReference type="EMBL" id="GEJ59069.1"/>
    </source>
</evidence>
<evidence type="ECO:0000256" key="2">
    <source>
        <dbReference type="ARBA" id="ARBA00022475"/>
    </source>
</evidence>
<keyword evidence="2" id="KW-1003">Cell membrane</keyword>
<sequence>MLAGAGGPILRGAVIPYFELPTVHLGPFTLQAFGLFAALGVYAAARIAVSEAARRKLDPQPLSDFAVWGVAAGVIMGHVVHLVLYHPEELHDWRRVLYFWEGLSSFGGLLGGVLAAMVFFGRRPIRFDTYADALALGIAPGWGIARVGCFVIHDHPGVLTSFPLAVRFPPEAAYTLGFSGTRHDLGLYDALALFAFAAILFALDRRGLLRGRLLALLALMYGTSRFLFDFLRATDVPYADARYLGLTPAQYFCFALWAYGLWKLRTVRQ</sequence>
<keyword evidence="9" id="KW-1185">Reference proteome</keyword>
<evidence type="ECO:0000256" key="4">
    <source>
        <dbReference type="ARBA" id="ARBA00022692"/>
    </source>
</evidence>
<dbReference type="PANTHER" id="PTHR30589:SF0">
    <property type="entry name" value="PHOSPHATIDYLGLYCEROL--PROLIPOPROTEIN DIACYLGLYCERYL TRANSFERASE"/>
    <property type="match status" value="1"/>
</dbReference>